<dbReference type="Proteomes" id="UP000593567">
    <property type="component" value="Unassembled WGS sequence"/>
</dbReference>
<organism evidence="10 11">
    <name type="scientific">Bugula neritina</name>
    <name type="common">Brown bryozoan</name>
    <name type="synonym">Sertularia neritina</name>
    <dbReference type="NCBI Taxonomy" id="10212"/>
    <lineage>
        <taxon>Eukaryota</taxon>
        <taxon>Metazoa</taxon>
        <taxon>Spiralia</taxon>
        <taxon>Lophotrochozoa</taxon>
        <taxon>Bryozoa</taxon>
        <taxon>Gymnolaemata</taxon>
        <taxon>Cheilostomatida</taxon>
        <taxon>Flustrina</taxon>
        <taxon>Buguloidea</taxon>
        <taxon>Bugulidae</taxon>
        <taxon>Bugula</taxon>
    </lineage>
</organism>
<evidence type="ECO:0000256" key="4">
    <source>
        <dbReference type="ARBA" id="ARBA00022906"/>
    </source>
</evidence>
<feature type="region of interest" description="Disordered" evidence="7">
    <location>
        <begin position="50"/>
        <end position="70"/>
    </location>
</feature>
<evidence type="ECO:0000259" key="9">
    <source>
        <dbReference type="Pfam" id="PF01545"/>
    </source>
</evidence>
<sequence>MERMKKTFSLLQGRLFNSPDKYKKLEEAGLKGSRMKELSRSSSSICTISRSVSNSSMADPPSSTENGTHCHTELSARMPEVDKIARKKLIVASVLCLLFTIGEATGGILAGSLAVATDSAHMLTDFTSFMISLLAIHLASRPATTNLSFGWHRAEIIGALVSVQLIWVVTGVLVYMAVQRVINQDYKIDAVPMIATAGAAVFVNIILGMTLHGVGGHNHSHFGGGHSHSKKDEDVSSENPLLEDVERNSATYGATSSNESG</sequence>
<feature type="transmembrane region" description="Helical" evidence="8">
    <location>
        <begin position="190"/>
        <end position="211"/>
    </location>
</feature>
<dbReference type="GO" id="GO:0005385">
    <property type="term" value="F:zinc ion transmembrane transporter activity"/>
    <property type="evidence" value="ECO:0007669"/>
    <property type="project" value="TreeGrafter"/>
</dbReference>
<comment type="subcellular location">
    <subcellularLocation>
        <location evidence="1">Membrane</location>
        <topology evidence="1">Multi-pass membrane protein</topology>
    </subcellularLocation>
</comment>
<dbReference type="Pfam" id="PF01545">
    <property type="entry name" value="Cation_efflux"/>
    <property type="match status" value="1"/>
</dbReference>
<proteinExistence type="inferred from homology"/>
<keyword evidence="6 8" id="KW-0472">Membrane</keyword>
<dbReference type="AlphaFoldDB" id="A0A7J7JG11"/>
<comment type="similarity">
    <text evidence="2">Belongs to the cation diffusion facilitator (CDF) transporter (TC 2.A.4) family. SLC30A subfamily.</text>
</comment>
<evidence type="ECO:0000256" key="3">
    <source>
        <dbReference type="ARBA" id="ARBA00022692"/>
    </source>
</evidence>
<keyword evidence="4" id="KW-0862">Zinc</keyword>
<dbReference type="GO" id="GO:0010043">
    <property type="term" value="P:response to zinc ion"/>
    <property type="evidence" value="ECO:0007669"/>
    <property type="project" value="TreeGrafter"/>
</dbReference>
<reference evidence="10" key="1">
    <citation type="submission" date="2020-06" db="EMBL/GenBank/DDBJ databases">
        <title>Draft genome of Bugula neritina, a colonial animal packing powerful symbionts and potential medicines.</title>
        <authorList>
            <person name="Rayko M."/>
        </authorList>
    </citation>
    <scope>NUCLEOTIDE SEQUENCE [LARGE SCALE GENOMIC DNA]</scope>
    <source>
        <strain evidence="10">Kwan_BN1</strain>
    </source>
</reference>
<evidence type="ECO:0000256" key="2">
    <source>
        <dbReference type="ARBA" id="ARBA00008873"/>
    </source>
</evidence>
<keyword evidence="4" id="KW-0813">Transport</keyword>
<feature type="domain" description="Cation efflux protein transmembrane" evidence="9">
    <location>
        <begin position="89"/>
        <end position="218"/>
    </location>
</feature>
<dbReference type="InterPro" id="IPR050681">
    <property type="entry name" value="CDF/SLC30A"/>
</dbReference>
<keyword evidence="11" id="KW-1185">Reference proteome</keyword>
<gene>
    <name evidence="10" type="ORF">EB796_017134</name>
</gene>
<evidence type="ECO:0000256" key="1">
    <source>
        <dbReference type="ARBA" id="ARBA00004141"/>
    </source>
</evidence>
<dbReference type="Gene3D" id="1.20.1510.10">
    <property type="entry name" value="Cation efflux protein transmembrane domain"/>
    <property type="match status" value="1"/>
</dbReference>
<keyword evidence="3 8" id="KW-0812">Transmembrane</keyword>
<evidence type="ECO:0000256" key="5">
    <source>
        <dbReference type="ARBA" id="ARBA00022989"/>
    </source>
</evidence>
<evidence type="ECO:0000313" key="10">
    <source>
        <dbReference type="EMBL" id="KAF6024574.1"/>
    </source>
</evidence>
<dbReference type="GO" id="GO:0005886">
    <property type="term" value="C:plasma membrane"/>
    <property type="evidence" value="ECO:0007669"/>
    <property type="project" value="TreeGrafter"/>
</dbReference>
<feature type="compositionally biased region" description="Polar residues" evidence="7">
    <location>
        <begin position="248"/>
        <end position="261"/>
    </location>
</feature>
<evidence type="ECO:0000313" key="11">
    <source>
        <dbReference type="Proteomes" id="UP000593567"/>
    </source>
</evidence>
<keyword evidence="4" id="KW-0406">Ion transport</keyword>
<dbReference type="InterPro" id="IPR002524">
    <property type="entry name" value="Cation_efflux"/>
</dbReference>
<accession>A0A7J7JG11</accession>
<dbReference type="NCBIfam" id="TIGR01297">
    <property type="entry name" value="CDF"/>
    <property type="match status" value="1"/>
</dbReference>
<keyword evidence="5 8" id="KW-1133">Transmembrane helix</keyword>
<dbReference type="OrthoDB" id="6285203at2759"/>
<dbReference type="PANTHER" id="PTHR11562:SF17">
    <property type="entry name" value="RE54080P-RELATED"/>
    <property type="match status" value="1"/>
</dbReference>
<dbReference type="InterPro" id="IPR058533">
    <property type="entry name" value="Cation_efflux_TM"/>
</dbReference>
<comment type="caution">
    <text evidence="10">The sequence shown here is derived from an EMBL/GenBank/DDBJ whole genome shotgun (WGS) entry which is preliminary data.</text>
</comment>
<dbReference type="SUPFAM" id="SSF161111">
    <property type="entry name" value="Cation efflux protein transmembrane domain-like"/>
    <property type="match status" value="1"/>
</dbReference>
<dbReference type="InterPro" id="IPR027469">
    <property type="entry name" value="Cation_efflux_TMD_sf"/>
</dbReference>
<feature type="transmembrane region" description="Helical" evidence="8">
    <location>
        <begin position="156"/>
        <end position="178"/>
    </location>
</feature>
<evidence type="ECO:0000256" key="7">
    <source>
        <dbReference type="SAM" id="MobiDB-lite"/>
    </source>
</evidence>
<protein>
    <recommendedName>
        <fullName evidence="9">Cation efflux protein transmembrane domain-containing protein</fullName>
    </recommendedName>
</protein>
<keyword evidence="4" id="KW-0864">Zinc transport</keyword>
<feature type="transmembrane region" description="Helical" evidence="8">
    <location>
        <begin position="89"/>
        <end position="114"/>
    </location>
</feature>
<dbReference type="EMBL" id="VXIV02002559">
    <property type="protein sequence ID" value="KAF6024574.1"/>
    <property type="molecule type" value="Genomic_DNA"/>
</dbReference>
<evidence type="ECO:0000256" key="8">
    <source>
        <dbReference type="SAM" id="Phobius"/>
    </source>
</evidence>
<dbReference type="PANTHER" id="PTHR11562">
    <property type="entry name" value="CATION EFFLUX PROTEIN/ ZINC TRANSPORTER"/>
    <property type="match status" value="1"/>
</dbReference>
<name>A0A7J7JG11_BUGNE</name>
<feature type="region of interest" description="Disordered" evidence="7">
    <location>
        <begin position="220"/>
        <end position="261"/>
    </location>
</feature>
<evidence type="ECO:0000256" key="6">
    <source>
        <dbReference type="ARBA" id="ARBA00023136"/>
    </source>
</evidence>